<dbReference type="AlphaFoldDB" id="A0AAV1JVZ7"/>
<sequence>MWVSQKILDNLEVCRSEVARSVLDSRPRPLLPSPAEASTYYLPEIERDHGIGWGVLSRSHAVHSPERVRKKRRRRYRPQATKEGSDHEPSHTYQLDGAIGALRRLHSTPRCTNAPNLD</sequence>
<accession>A0AAV1JVZ7</accession>
<reference evidence="2 3" key="1">
    <citation type="submission" date="2023-11" db="EMBL/GenBank/DDBJ databases">
        <authorList>
            <person name="Okamura Y."/>
        </authorList>
    </citation>
    <scope>NUCLEOTIDE SEQUENCE [LARGE SCALE GENOMIC DNA]</scope>
</reference>
<keyword evidence="3" id="KW-1185">Reference proteome</keyword>
<evidence type="ECO:0000313" key="3">
    <source>
        <dbReference type="Proteomes" id="UP001497472"/>
    </source>
</evidence>
<feature type="compositionally biased region" description="Basic residues" evidence="1">
    <location>
        <begin position="68"/>
        <end position="77"/>
    </location>
</feature>
<organism evidence="2 3">
    <name type="scientific">Leptosia nina</name>
    <dbReference type="NCBI Taxonomy" id="320188"/>
    <lineage>
        <taxon>Eukaryota</taxon>
        <taxon>Metazoa</taxon>
        <taxon>Ecdysozoa</taxon>
        <taxon>Arthropoda</taxon>
        <taxon>Hexapoda</taxon>
        <taxon>Insecta</taxon>
        <taxon>Pterygota</taxon>
        <taxon>Neoptera</taxon>
        <taxon>Endopterygota</taxon>
        <taxon>Lepidoptera</taxon>
        <taxon>Glossata</taxon>
        <taxon>Ditrysia</taxon>
        <taxon>Papilionoidea</taxon>
        <taxon>Pieridae</taxon>
        <taxon>Pierinae</taxon>
        <taxon>Leptosia</taxon>
    </lineage>
</organism>
<dbReference type="Proteomes" id="UP001497472">
    <property type="component" value="Unassembled WGS sequence"/>
</dbReference>
<gene>
    <name evidence="2" type="ORF">LNINA_LOCUS12636</name>
</gene>
<dbReference type="EMBL" id="CAVLEF010000225">
    <property type="protein sequence ID" value="CAK1553666.1"/>
    <property type="molecule type" value="Genomic_DNA"/>
</dbReference>
<name>A0AAV1JVZ7_9NEOP</name>
<protein>
    <submittedName>
        <fullName evidence="2">Uncharacterized protein</fullName>
    </submittedName>
</protein>
<proteinExistence type="predicted"/>
<feature type="region of interest" description="Disordered" evidence="1">
    <location>
        <begin position="60"/>
        <end position="93"/>
    </location>
</feature>
<evidence type="ECO:0000313" key="2">
    <source>
        <dbReference type="EMBL" id="CAK1553666.1"/>
    </source>
</evidence>
<evidence type="ECO:0000256" key="1">
    <source>
        <dbReference type="SAM" id="MobiDB-lite"/>
    </source>
</evidence>
<comment type="caution">
    <text evidence="2">The sequence shown here is derived from an EMBL/GenBank/DDBJ whole genome shotgun (WGS) entry which is preliminary data.</text>
</comment>